<reference evidence="2 3" key="1">
    <citation type="submission" date="2019-08" db="EMBL/GenBank/DDBJ databases">
        <title>Whole genome of Aphis craccivora.</title>
        <authorList>
            <person name="Voronova N.V."/>
            <person name="Shulinski R.S."/>
            <person name="Bandarenka Y.V."/>
            <person name="Zhorov D.G."/>
            <person name="Warner D."/>
        </authorList>
    </citation>
    <scope>NUCLEOTIDE SEQUENCE [LARGE SCALE GENOMIC DNA]</scope>
    <source>
        <strain evidence="2">180601</strain>
        <tissue evidence="2">Whole Body</tissue>
    </source>
</reference>
<protein>
    <submittedName>
        <fullName evidence="2">Tigger transposable element-derived protein 6-like</fullName>
    </submittedName>
</protein>
<accession>A0A6G0Z069</accession>
<dbReference type="AlphaFoldDB" id="A0A6G0Z069"/>
<feature type="coiled-coil region" evidence="1">
    <location>
        <begin position="40"/>
        <end position="67"/>
    </location>
</feature>
<feature type="non-terminal residue" evidence="2">
    <location>
        <position position="1"/>
    </location>
</feature>
<gene>
    <name evidence="2" type="ORF">FWK35_00004092</name>
</gene>
<dbReference type="Proteomes" id="UP000478052">
    <property type="component" value="Unassembled WGS sequence"/>
</dbReference>
<proteinExistence type="predicted"/>
<evidence type="ECO:0000313" key="3">
    <source>
        <dbReference type="Proteomes" id="UP000478052"/>
    </source>
</evidence>
<name>A0A6G0Z069_APHCR</name>
<keyword evidence="3" id="KW-1185">Reference proteome</keyword>
<keyword evidence="1" id="KW-0175">Coiled coil</keyword>
<evidence type="ECO:0000313" key="2">
    <source>
        <dbReference type="EMBL" id="KAF0763671.1"/>
    </source>
</evidence>
<organism evidence="2 3">
    <name type="scientific">Aphis craccivora</name>
    <name type="common">Cowpea aphid</name>
    <dbReference type="NCBI Taxonomy" id="307492"/>
    <lineage>
        <taxon>Eukaryota</taxon>
        <taxon>Metazoa</taxon>
        <taxon>Ecdysozoa</taxon>
        <taxon>Arthropoda</taxon>
        <taxon>Hexapoda</taxon>
        <taxon>Insecta</taxon>
        <taxon>Pterygota</taxon>
        <taxon>Neoptera</taxon>
        <taxon>Paraneoptera</taxon>
        <taxon>Hemiptera</taxon>
        <taxon>Sternorrhyncha</taxon>
        <taxon>Aphidomorpha</taxon>
        <taxon>Aphidoidea</taxon>
        <taxon>Aphididae</taxon>
        <taxon>Aphidini</taxon>
        <taxon>Aphis</taxon>
        <taxon>Aphis</taxon>
    </lineage>
</organism>
<dbReference type="EMBL" id="VUJU01001826">
    <property type="protein sequence ID" value="KAF0763671.1"/>
    <property type="molecule type" value="Genomic_DNA"/>
</dbReference>
<dbReference type="OrthoDB" id="125347at2759"/>
<feature type="non-terminal residue" evidence="2">
    <location>
        <position position="164"/>
    </location>
</feature>
<comment type="caution">
    <text evidence="2">The sequence shown here is derived from an EMBL/GenBank/DDBJ whole genome shotgun (WGS) entry which is preliminary data.</text>
</comment>
<sequence length="164" mass="19679">YVSISLNKKYQLIDLSKKEHSVKQLQKLFKCRKNQVYDTLKNQNKIKQEWKRKLKRAIKKNDNFVSKTKHVSGPMLQEKAGEIVVQHDNHTFKLQSFQRLVRYLVIKFVVSRMMYIKEYDACNIYNCDETSLFFRAIPNKTLKVKREQCKGGKLLTREEKYQQQ</sequence>
<evidence type="ECO:0000256" key="1">
    <source>
        <dbReference type="SAM" id="Coils"/>
    </source>
</evidence>